<dbReference type="Gene3D" id="3.50.50.60">
    <property type="entry name" value="FAD/NAD(P)-binding domain"/>
    <property type="match status" value="2"/>
</dbReference>
<dbReference type="STRING" id="229205.SAMN05444372_12212"/>
<sequence length="487" mass="55031">MKKAVIVGSGIAGIASAIRLQNKGYSVQVLEKNSYPGGKLTQLNGKGFRFDAGPSLFTMPNLVTELFEISGKKTSDYFNYDQLDVLCNYFYEDGTQISASSNIDTFADEIEKKTTDSAAKVKKHLNKSKFIYGVTEEQFLRKSLHKIDSFFSVATLVSVFKLPFLNIFSSMNQVNEKAFSDSKTIRLFNRYATYNGSNPYKAPGILNIIPHLEFGLGAYLPKGGMHEITNSLVKLAKEIGVEFHFNQEVISIQTENNLVKSVTTNLDKYFADILVCNADIHTVYDKLLPSAKKLKEVDKEERSSSALIFYWGIDKEFQELDVHNIMFTEDYKTEFDHIFDSKTIYEDPTVYINITSKKIKEDAPTGKENWFVMINVPSVYGQDWDSMITQARKNILMKISRILGEDIEKLIVFEEQLTPQLIQDKTYSFKGSLYGTSSNSRFAAFFRHKNFSSQYTNLYFCGGSVHPGGGIPLALSSAKIIEKLIQC</sequence>
<comment type="pathway">
    <text evidence="1 5">Carotenoid biosynthesis.</text>
</comment>
<dbReference type="GO" id="GO:0016491">
    <property type="term" value="F:oxidoreductase activity"/>
    <property type="evidence" value="ECO:0007669"/>
    <property type="project" value="UniProtKB-KW"/>
</dbReference>
<dbReference type="InterPro" id="IPR002937">
    <property type="entry name" value="Amino_oxidase"/>
</dbReference>
<evidence type="ECO:0000256" key="5">
    <source>
        <dbReference type="RuleBase" id="RU362075"/>
    </source>
</evidence>
<evidence type="ECO:0000256" key="4">
    <source>
        <dbReference type="ARBA" id="ARBA00023002"/>
    </source>
</evidence>
<dbReference type="EMBL" id="FQWF01000022">
    <property type="protein sequence ID" value="SHH19824.1"/>
    <property type="molecule type" value="Genomic_DNA"/>
</dbReference>
<keyword evidence="8" id="KW-1185">Reference proteome</keyword>
<keyword evidence="3 5" id="KW-0125">Carotenoid biosynthesis</keyword>
<evidence type="ECO:0000256" key="1">
    <source>
        <dbReference type="ARBA" id="ARBA00004829"/>
    </source>
</evidence>
<keyword evidence="4 5" id="KW-0560">Oxidoreductase</keyword>
<dbReference type="OrthoDB" id="9774675at2"/>
<dbReference type="SUPFAM" id="SSF51905">
    <property type="entry name" value="FAD/NAD(P)-binding domain"/>
    <property type="match status" value="1"/>
</dbReference>
<dbReference type="InterPro" id="IPR054840">
    <property type="entry name" value="hydcarot_desat_CrtD"/>
</dbReference>
<dbReference type="PANTHER" id="PTHR43734:SF7">
    <property type="entry name" value="4,4'-DIAPONEUROSPORENE OXYGENASE"/>
    <property type="match status" value="1"/>
</dbReference>
<accession>A0A1M5R097</accession>
<dbReference type="GO" id="GO:0016117">
    <property type="term" value="P:carotenoid biosynthetic process"/>
    <property type="evidence" value="ECO:0007669"/>
    <property type="project" value="UniProtKB-KW"/>
</dbReference>
<dbReference type="AlphaFoldDB" id="A0A1M5R097"/>
<evidence type="ECO:0000313" key="8">
    <source>
        <dbReference type="Proteomes" id="UP000184020"/>
    </source>
</evidence>
<name>A0A1M5R097_9FLAO</name>
<feature type="domain" description="Amine oxidase" evidence="6">
    <location>
        <begin position="11"/>
        <end position="479"/>
    </location>
</feature>
<gene>
    <name evidence="7" type="ORF">SAMN05444372_12212</name>
</gene>
<dbReference type="PANTHER" id="PTHR43734">
    <property type="entry name" value="PHYTOENE DESATURASE"/>
    <property type="match status" value="1"/>
</dbReference>
<proteinExistence type="inferred from homology"/>
<protein>
    <submittedName>
        <fullName evidence="7">Phytoene desaturase</fullName>
    </submittedName>
</protein>
<dbReference type="InterPro" id="IPR014105">
    <property type="entry name" value="Carotenoid/retinoid_OxRdtase"/>
</dbReference>
<dbReference type="InterPro" id="IPR036188">
    <property type="entry name" value="FAD/NAD-bd_sf"/>
</dbReference>
<organism evidence="7 8">
    <name type="scientific">Flavobacterium micromati</name>
    <dbReference type="NCBI Taxonomy" id="229205"/>
    <lineage>
        <taxon>Bacteria</taxon>
        <taxon>Pseudomonadati</taxon>
        <taxon>Bacteroidota</taxon>
        <taxon>Flavobacteriia</taxon>
        <taxon>Flavobacteriales</taxon>
        <taxon>Flavobacteriaceae</taxon>
        <taxon>Flavobacterium</taxon>
    </lineage>
</organism>
<dbReference type="Proteomes" id="UP000184020">
    <property type="component" value="Unassembled WGS sequence"/>
</dbReference>
<dbReference type="Pfam" id="PF01593">
    <property type="entry name" value="Amino_oxidase"/>
    <property type="match status" value="1"/>
</dbReference>
<dbReference type="NCBIfam" id="TIGR02734">
    <property type="entry name" value="crtI_fam"/>
    <property type="match status" value="1"/>
</dbReference>
<evidence type="ECO:0000259" key="6">
    <source>
        <dbReference type="Pfam" id="PF01593"/>
    </source>
</evidence>
<evidence type="ECO:0000256" key="2">
    <source>
        <dbReference type="ARBA" id="ARBA00006046"/>
    </source>
</evidence>
<evidence type="ECO:0000313" key="7">
    <source>
        <dbReference type="EMBL" id="SHH19824.1"/>
    </source>
</evidence>
<evidence type="ECO:0000256" key="3">
    <source>
        <dbReference type="ARBA" id="ARBA00022746"/>
    </source>
</evidence>
<dbReference type="RefSeq" id="WP_073022119.1">
    <property type="nucleotide sequence ID" value="NZ_FQWF01000022.1"/>
</dbReference>
<comment type="similarity">
    <text evidence="2 5">Belongs to the carotenoid/retinoid oxidoreductase family.</text>
</comment>
<reference evidence="8" key="1">
    <citation type="submission" date="2016-11" db="EMBL/GenBank/DDBJ databases">
        <authorList>
            <person name="Varghese N."/>
            <person name="Submissions S."/>
        </authorList>
    </citation>
    <scope>NUCLEOTIDE SEQUENCE [LARGE SCALE GENOMIC DNA]</scope>
    <source>
        <strain evidence="8">DSM 17659</strain>
    </source>
</reference>
<dbReference type="NCBIfam" id="NF042421">
    <property type="entry name" value="hydcarot_desat_CrtD"/>
    <property type="match status" value="1"/>
</dbReference>